<dbReference type="InterPro" id="IPR035906">
    <property type="entry name" value="MetI-like_sf"/>
</dbReference>
<evidence type="ECO:0000259" key="8">
    <source>
        <dbReference type="PROSITE" id="PS50928"/>
    </source>
</evidence>
<comment type="caution">
    <text evidence="9">The sequence shown here is derived from an EMBL/GenBank/DDBJ whole genome shotgun (WGS) entry which is preliminary data.</text>
</comment>
<dbReference type="GO" id="GO:0055085">
    <property type="term" value="P:transmembrane transport"/>
    <property type="evidence" value="ECO:0007669"/>
    <property type="project" value="InterPro"/>
</dbReference>
<organism evidence="9 10">
    <name type="scientific">Pseudoclavibacter caeni</name>
    <dbReference type="NCBI Taxonomy" id="908846"/>
    <lineage>
        <taxon>Bacteria</taxon>
        <taxon>Bacillati</taxon>
        <taxon>Actinomycetota</taxon>
        <taxon>Actinomycetes</taxon>
        <taxon>Micrococcales</taxon>
        <taxon>Microbacteriaceae</taxon>
        <taxon>Pseudoclavibacter</taxon>
    </lineage>
</organism>
<feature type="transmembrane region" description="Helical" evidence="7">
    <location>
        <begin position="79"/>
        <end position="103"/>
    </location>
</feature>
<keyword evidence="2 7" id="KW-0813">Transport</keyword>
<dbReference type="Gene3D" id="1.10.3720.10">
    <property type="entry name" value="MetI-like"/>
    <property type="match status" value="1"/>
</dbReference>
<dbReference type="GO" id="GO:0005886">
    <property type="term" value="C:plasma membrane"/>
    <property type="evidence" value="ECO:0007669"/>
    <property type="project" value="UniProtKB-SubCell"/>
</dbReference>
<dbReference type="RefSeq" id="WP_158035394.1">
    <property type="nucleotide sequence ID" value="NZ_BAAAZV010000018.1"/>
</dbReference>
<dbReference type="CDD" id="cd06261">
    <property type="entry name" value="TM_PBP2"/>
    <property type="match status" value="1"/>
</dbReference>
<gene>
    <name evidence="9" type="ORF">F8O02_01430</name>
</gene>
<dbReference type="Pfam" id="PF00528">
    <property type="entry name" value="BPD_transp_1"/>
    <property type="match status" value="1"/>
</dbReference>
<feature type="transmembrane region" description="Helical" evidence="7">
    <location>
        <begin position="115"/>
        <end position="138"/>
    </location>
</feature>
<dbReference type="EMBL" id="WBKA01000001">
    <property type="protein sequence ID" value="KAB1633616.1"/>
    <property type="molecule type" value="Genomic_DNA"/>
</dbReference>
<evidence type="ECO:0000256" key="1">
    <source>
        <dbReference type="ARBA" id="ARBA00004651"/>
    </source>
</evidence>
<evidence type="ECO:0000256" key="7">
    <source>
        <dbReference type="RuleBase" id="RU363032"/>
    </source>
</evidence>
<dbReference type="AlphaFoldDB" id="A0A7C8FJL4"/>
<dbReference type="PANTHER" id="PTHR43386">
    <property type="entry name" value="OLIGOPEPTIDE TRANSPORT SYSTEM PERMEASE PROTEIN APPC"/>
    <property type="match status" value="1"/>
</dbReference>
<evidence type="ECO:0000256" key="3">
    <source>
        <dbReference type="ARBA" id="ARBA00022475"/>
    </source>
</evidence>
<evidence type="ECO:0000313" key="9">
    <source>
        <dbReference type="EMBL" id="KAB1633616.1"/>
    </source>
</evidence>
<evidence type="ECO:0000313" key="10">
    <source>
        <dbReference type="Proteomes" id="UP000481339"/>
    </source>
</evidence>
<dbReference type="PANTHER" id="PTHR43386:SF25">
    <property type="entry name" value="PEPTIDE ABC TRANSPORTER PERMEASE PROTEIN"/>
    <property type="match status" value="1"/>
</dbReference>
<keyword evidence="10" id="KW-1185">Reference proteome</keyword>
<dbReference type="InterPro" id="IPR050366">
    <property type="entry name" value="BP-dependent_transpt_permease"/>
</dbReference>
<name>A0A7C8FJL4_9MICO</name>
<reference evidence="9 10" key="1">
    <citation type="submission" date="2019-09" db="EMBL/GenBank/DDBJ databases">
        <title>Phylogeny of genus Pseudoclavibacter and closely related genus.</title>
        <authorList>
            <person name="Li Y."/>
        </authorList>
    </citation>
    <scope>NUCLEOTIDE SEQUENCE [LARGE SCALE GENOMIC DNA]</scope>
    <source>
        <strain evidence="9 10">JCM 16921</strain>
    </source>
</reference>
<sequence>MSARVVRRRAGRVPFIVGAVLVGLAVAAVLLSLVWTPMDPTATDAINRLQGPSAAHPLGTDTLGHDVASQLLAGARPPLLVGVGAVAISFALGLPYGLLAALAADWWRVRWVDTLLMRASDVAQAFPALLLAIVLAAVYGGGTVTATVALGIGAAPGVARIVRSGARQVLSREYALAARASGRGAWFTAVRHVLPNIRGGLAVQATVGFAMAVLAEAGLSYLGLGTAAPAPSWGRLLQESQGSIYVQPLLVVWPALAIGLTVLGLTLLGDGLRDRFDAREEA</sequence>
<dbReference type="SUPFAM" id="SSF161098">
    <property type="entry name" value="MetI-like"/>
    <property type="match status" value="1"/>
</dbReference>
<feature type="transmembrane region" description="Helical" evidence="7">
    <location>
        <begin position="201"/>
        <end position="224"/>
    </location>
</feature>
<dbReference type="OrthoDB" id="9812701at2"/>
<dbReference type="Proteomes" id="UP000481339">
    <property type="component" value="Unassembled WGS sequence"/>
</dbReference>
<feature type="transmembrane region" description="Helical" evidence="7">
    <location>
        <begin position="12"/>
        <end position="35"/>
    </location>
</feature>
<feature type="domain" description="ABC transmembrane type-1" evidence="8">
    <location>
        <begin position="75"/>
        <end position="269"/>
    </location>
</feature>
<dbReference type="InterPro" id="IPR000515">
    <property type="entry name" value="MetI-like"/>
</dbReference>
<evidence type="ECO:0000256" key="2">
    <source>
        <dbReference type="ARBA" id="ARBA00022448"/>
    </source>
</evidence>
<keyword evidence="6 7" id="KW-0472">Membrane</keyword>
<proteinExistence type="inferred from homology"/>
<comment type="subcellular location">
    <subcellularLocation>
        <location evidence="1 7">Cell membrane</location>
        <topology evidence="1 7">Multi-pass membrane protein</topology>
    </subcellularLocation>
</comment>
<feature type="transmembrane region" description="Helical" evidence="7">
    <location>
        <begin position="144"/>
        <end position="162"/>
    </location>
</feature>
<keyword evidence="4 7" id="KW-0812">Transmembrane</keyword>
<keyword evidence="5 7" id="KW-1133">Transmembrane helix</keyword>
<dbReference type="PROSITE" id="PS50928">
    <property type="entry name" value="ABC_TM1"/>
    <property type="match status" value="1"/>
</dbReference>
<keyword evidence="3" id="KW-1003">Cell membrane</keyword>
<accession>A0A7C8FJL4</accession>
<evidence type="ECO:0000256" key="5">
    <source>
        <dbReference type="ARBA" id="ARBA00022989"/>
    </source>
</evidence>
<evidence type="ECO:0000256" key="6">
    <source>
        <dbReference type="ARBA" id="ARBA00023136"/>
    </source>
</evidence>
<evidence type="ECO:0000256" key="4">
    <source>
        <dbReference type="ARBA" id="ARBA00022692"/>
    </source>
</evidence>
<protein>
    <submittedName>
        <fullName evidence="9">ABC transporter permease</fullName>
    </submittedName>
</protein>
<comment type="similarity">
    <text evidence="7">Belongs to the binding-protein-dependent transport system permease family.</text>
</comment>
<feature type="transmembrane region" description="Helical" evidence="7">
    <location>
        <begin position="244"/>
        <end position="269"/>
    </location>
</feature>